<keyword evidence="5" id="KW-1185">Reference proteome</keyword>
<evidence type="ECO:0000256" key="1">
    <source>
        <dbReference type="SAM" id="MobiDB-lite"/>
    </source>
</evidence>
<reference evidence="4" key="1">
    <citation type="journal article" date="2012" name="Nat. Biotechnol.">
        <title>Draft genome sequence of pigeonpea (Cajanus cajan), an orphan legume crop of resource-poor farmers.</title>
        <authorList>
            <person name="Varshney R.K."/>
            <person name="Chen W."/>
            <person name="Li Y."/>
            <person name="Bharti A.K."/>
            <person name="Saxena R.K."/>
            <person name="Schlueter J.A."/>
            <person name="Donoghue M.T."/>
            <person name="Azam S."/>
            <person name="Fan G."/>
            <person name="Whaley A.M."/>
            <person name="Farmer A.D."/>
            <person name="Sheridan J."/>
            <person name="Iwata A."/>
            <person name="Tuteja R."/>
            <person name="Penmetsa R.V."/>
            <person name="Wu W."/>
            <person name="Upadhyaya H.D."/>
            <person name="Yang S.P."/>
            <person name="Shah T."/>
            <person name="Saxena K.B."/>
            <person name="Michael T."/>
            <person name="McCombie W.R."/>
            <person name="Yang B."/>
            <person name="Zhang G."/>
            <person name="Yang H."/>
            <person name="Wang J."/>
            <person name="Spillane C."/>
            <person name="Cook D.R."/>
            <person name="May G.D."/>
            <person name="Xu X."/>
            <person name="Jackson S.A."/>
        </authorList>
    </citation>
    <scope>NUCLEOTIDE SEQUENCE [LARGE SCALE GENOMIC DNA]</scope>
</reference>
<evidence type="ECO:0000259" key="2">
    <source>
        <dbReference type="Pfam" id="PF05699"/>
    </source>
</evidence>
<dbReference type="Pfam" id="PF05699">
    <property type="entry name" value="Dimer_Tnp_hAT"/>
    <property type="match status" value="1"/>
</dbReference>
<dbReference type="EMBL" id="KQ483931">
    <property type="protein sequence ID" value="KYP39172.1"/>
    <property type="molecule type" value="Genomic_DNA"/>
</dbReference>
<evidence type="ECO:0000313" key="4">
    <source>
        <dbReference type="EMBL" id="KYP39172.1"/>
    </source>
</evidence>
<protein>
    <recommendedName>
        <fullName evidence="6">HAT C-terminal dimerisation domain-containing protein</fullName>
    </recommendedName>
</protein>
<name>A0A151R9F1_CAJCA</name>
<dbReference type="InterPro" id="IPR055298">
    <property type="entry name" value="AtLOH3-like"/>
</dbReference>
<dbReference type="InterPro" id="IPR008906">
    <property type="entry name" value="HATC_C_dom"/>
</dbReference>
<dbReference type="Gramene" id="C.cajan_39887.t">
    <property type="protein sequence ID" value="C.cajan_39887.t"/>
    <property type="gene ID" value="C.cajan_39887"/>
</dbReference>
<organism evidence="4 5">
    <name type="scientific">Cajanus cajan</name>
    <name type="common">Pigeon pea</name>
    <name type="synonym">Cajanus indicus</name>
    <dbReference type="NCBI Taxonomy" id="3821"/>
    <lineage>
        <taxon>Eukaryota</taxon>
        <taxon>Viridiplantae</taxon>
        <taxon>Streptophyta</taxon>
        <taxon>Embryophyta</taxon>
        <taxon>Tracheophyta</taxon>
        <taxon>Spermatophyta</taxon>
        <taxon>Magnoliopsida</taxon>
        <taxon>eudicotyledons</taxon>
        <taxon>Gunneridae</taxon>
        <taxon>Pentapetalae</taxon>
        <taxon>rosids</taxon>
        <taxon>fabids</taxon>
        <taxon>Fabales</taxon>
        <taxon>Fabaceae</taxon>
        <taxon>Papilionoideae</taxon>
        <taxon>50 kb inversion clade</taxon>
        <taxon>NPAAA clade</taxon>
        <taxon>indigoferoid/millettioid clade</taxon>
        <taxon>Phaseoleae</taxon>
        <taxon>Cajanus</taxon>
    </lineage>
</organism>
<feature type="domain" description="DUF4371" evidence="3">
    <location>
        <begin position="65"/>
        <end position="122"/>
    </location>
</feature>
<feature type="domain" description="HAT C-terminal dimerisation" evidence="2">
    <location>
        <begin position="200"/>
        <end position="254"/>
    </location>
</feature>
<evidence type="ECO:0008006" key="6">
    <source>
        <dbReference type="Google" id="ProtNLM"/>
    </source>
</evidence>
<dbReference type="Pfam" id="PF14291">
    <property type="entry name" value="DUF4371"/>
    <property type="match status" value="1"/>
</dbReference>
<dbReference type="AlphaFoldDB" id="A0A151R9F1"/>
<sequence>MLTELEKFPENPRIEENEKQLSKVHKVTYNEFENSLERDPGKRPQIWQYPPNQTDEVRRAYLRGETSESRNQGNFLEMIKLIASYNDEVAKVVLENAPYNCKYTSHKIQKEILFCIIVDEARDESKKEQMALVDLMTKQWSYYLLTLSLTLVPKDAYKAFNIENICTLVGKYYPMDFSEQEKVNLHFQLQHFIVDARQDSNLKNLSTMQELCTCLALIDRLLRLIMTLPVSTATTERSFSTMKIIKIRLRNKMEADF</sequence>
<evidence type="ECO:0000259" key="3">
    <source>
        <dbReference type="Pfam" id="PF14291"/>
    </source>
</evidence>
<dbReference type="PANTHER" id="PTHR11697">
    <property type="entry name" value="GENERAL TRANSCRIPTION FACTOR 2-RELATED ZINC FINGER PROTEIN"/>
    <property type="match status" value="1"/>
</dbReference>
<feature type="region of interest" description="Disordered" evidence="1">
    <location>
        <begin position="1"/>
        <end position="20"/>
    </location>
</feature>
<dbReference type="PANTHER" id="PTHR11697:SF230">
    <property type="entry name" value="ZINC FINGER, MYM DOMAIN CONTAINING 1"/>
    <property type="match status" value="1"/>
</dbReference>
<evidence type="ECO:0000313" key="5">
    <source>
        <dbReference type="Proteomes" id="UP000075243"/>
    </source>
</evidence>
<accession>A0A151R9F1</accession>
<dbReference type="Proteomes" id="UP000075243">
    <property type="component" value="Unassembled WGS sequence"/>
</dbReference>
<gene>
    <name evidence="4" type="ORF">KK1_039536</name>
</gene>
<proteinExistence type="predicted"/>
<dbReference type="GO" id="GO:0046983">
    <property type="term" value="F:protein dimerization activity"/>
    <property type="evidence" value="ECO:0007669"/>
    <property type="project" value="InterPro"/>
</dbReference>
<dbReference type="InterPro" id="IPR025398">
    <property type="entry name" value="DUF4371"/>
</dbReference>